<name>E2NDT5_9BACE</name>
<evidence type="ECO:0000256" key="2">
    <source>
        <dbReference type="ARBA" id="ARBA00022801"/>
    </source>
</evidence>
<keyword evidence="2 4" id="KW-0378">Hydrolase</keyword>
<dbReference type="Proteomes" id="UP000003711">
    <property type="component" value="Unassembled WGS sequence"/>
</dbReference>
<dbReference type="PROSITE" id="PS00523">
    <property type="entry name" value="SULFATASE_1"/>
    <property type="match status" value="1"/>
</dbReference>
<dbReference type="InterPro" id="IPR024607">
    <property type="entry name" value="Sulfatase_CS"/>
</dbReference>
<evidence type="ECO:0000259" key="3">
    <source>
        <dbReference type="Pfam" id="PF16347"/>
    </source>
</evidence>
<organism evidence="4 5">
    <name type="scientific">Bacteroides cellulosilyticus DSM 14838</name>
    <dbReference type="NCBI Taxonomy" id="537012"/>
    <lineage>
        <taxon>Bacteria</taxon>
        <taxon>Pseudomonadati</taxon>
        <taxon>Bacteroidota</taxon>
        <taxon>Bacteroidia</taxon>
        <taxon>Bacteroidales</taxon>
        <taxon>Bacteroidaceae</taxon>
        <taxon>Bacteroides</taxon>
    </lineage>
</organism>
<proteinExistence type="inferred from homology"/>
<sequence>MMNHLSKLSLLFIPTSLLCSCQSDKKNEKADCPNIVYIMTDDHAYQTISAYGGPISKLAPTPNIDRLAKGGILFRNAFVENSLSTPSRACLMTGLYSHQNGQRQLGEGIDSTKTFFTELLQQNNYQTAIVGKWHMQCEPKGFDYFSIVYDQGDYYNPGFRTKESNGEYIQETGYATNLITTKSIQFIENREKDKPFCLLIHHKAPHRNWMPDEKYYDLYEDVQFPKPSTFDDDYRTRCSPAHTQEMRIDRDLNLVYDLKVNELRDTPPYNDEWSLYGIDKEFNLMNSRQLEKWHAAYHPKNEKFVKEMKSMTDAELTDWKYQRYLRDYLRCIKSIDDEVGRVIECLEKEGLMDNTIIVYASDQGFYMGEHGWFDKRFMYEESLRTPLIMYYPKAIKPGTECTAMVQNIDYAPTFLSLAGISKPEEMSGTSLEPLFQGEKPETWRTDLYYHYYDYPAYHQVNRHDGVRTERYKLIHFYDKDDQGNYRLNCNELYDLEADPHELNNLYGNPEYNKIAEDLQTRLDGYRQRLKVDEY</sequence>
<dbReference type="InterPro" id="IPR017850">
    <property type="entry name" value="Alkaline_phosphatase_core_sf"/>
</dbReference>
<evidence type="ECO:0000256" key="1">
    <source>
        <dbReference type="ARBA" id="ARBA00008779"/>
    </source>
</evidence>
<dbReference type="RefSeq" id="WP_007211817.1">
    <property type="nucleotide sequence ID" value="NZ_EQ973490.1"/>
</dbReference>
<comment type="similarity">
    <text evidence="1">Belongs to the sulfatase family.</text>
</comment>
<reference evidence="4 5" key="1">
    <citation type="submission" date="2008-12" db="EMBL/GenBank/DDBJ databases">
        <authorList>
            <person name="Fulton L."/>
            <person name="Clifton S."/>
            <person name="Fulton B."/>
            <person name="Xu J."/>
            <person name="Minx P."/>
            <person name="Pepin K.H."/>
            <person name="Johnson M."/>
            <person name="Bhonagiri V."/>
            <person name="Nash W.E."/>
            <person name="Mardis E.R."/>
            <person name="Wilson R.K."/>
        </authorList>
    </citation>
    <scope>NUCLEOTIDE SEQUENCE [LARGE SCALE GENOMIC DNA]</scope>
    <source>
        <strain evidence="4 5">DSM 14838</strain>
    </source>
</reference>
<gene>
    <name evidence="4" type="ORF">BACCELL_02445</name>
</gene>
<dbReference type="PANTHER" id="PTHR43108:SF6">
    <property type="entry name" value="N-SULPHOGLUCOSAMINE SULPHOHYDROLASE"/>
    <property type="match status" value="1"/>
</dbReference>
<dbReference type="EMBL" id="ACCH01000176">
    <property type="protein sequence ID" value="EEF89913.1"/>
    <property type="molecule type" value="Genomic_DNA"/>
</dbReference>
<dbReference type="Gene3D" id="3.40.720.10">
    <property type="entry name" value="Alkaline Phosphatase, subunit A"/>
    <property type="match status" value="2"/>
</dbReference>
<evidence type="ECO:0000313" key="5">
    <source>
        <dbReference type="Proteomes" id="UP000003711"/>
    </source>
</evidence>
<dbReference type="PANTHER" id="PTHR43108">
    <property type="entry name" value="N-ACETYLGLUCOSAMINE-6-SULFATASE FAMILY MEMBER"/>
    <property type="match status" value="1"/>
</dbReference>
<reference evidence="4 5" key="2">
    <citation type="submission" date="2009-01" db="EMBL/GenBank/DDBJ databases">
        <title>Draft genome sequence of Bacteroides cellulosilyticus (DSM 14838).</title>
        <authorList>
            <person name="Sudarsanam P."/>
            <person name="Ley R."/>
            <person name="Guruge J."/>
            <person name="Turnbaugh P.J."/>
            <person name="Mahowald M."/>
            <person name="Liep D."/>
            <person name="Gordon J."/>
        </authorList>
    </citation>
    <scope>NUCLEOTIDE SEQUENCE [LARGE SCALE GENOMIC DNA]</scope>
    <source>
        <strain evidence="4 5">DSM 14838</strain>
    </source>
</reference>
<dbReference type="InterPro" id="IPR032506">
    <property type="entry name" value="SGSH_C"/>
</dbReference>
<feature type="domain" description="N-sulphoglucosamine sulphohydrolase C-terminal" evidence="3">
    <location>
        <begin position="368"/>
        <end position="526"/>
    </location>
</feature>
<dbReference type="Pfam" id="PF16347">
    <property type="entry name" value="SGSH_C"/>
    <property type="match status" value="1"/>
</dbReference>
<dbReference type="HOGENOM" id="CLU_006332_9_3_10"/>
<comment type="caution">
    <text evidence="4">The sequence shown here is derived from an EMBL/GenBank/DDBJ whole genome shotgun (WGS) entry which is preliminary data.</text>
</comment>
<dbReference type="SUPFAM" id="SSF53649">
    <property type="entry name" value="Alkaline phosphatase-like"/>
    <property type="match status" value="1"/>
</dbReference>
<dbReference type="EC" id="3.1.6.-" evidence="4"/>
<dbReference type="CDD" id="cd16031">
    <property type="entry name" value="G6S_like"/>
    <property type="match status" value="1"/>
</dbReference>
<accession>E2NDT5</accession>
<dbReference type="AlphaFoldDB" id="E2NDT5"/>
<dbReference type="PROSITE" id="PS51257">
    <property type="entry name" value="PROKAR_LIPOPROTEIN"/>
    <property type="match status" value="1"/>
</dbReference>
<protein>
    <submittedName>
        <fullName evidence="4">Arylsulfatase</fullName>
        <ecNumber evidence="4">3.1.6.-</ecNumber>
    </submittedName>
</protein>
<dbReference type="GO" id="GO:0016787">
    <property type="term" value="F:hydrolase activity"/>
    <property type="evidence" value="ECO:0007669"/>
    <property type="project" value="UniProtKB-KW"/>
</dbReference>
<evidence type="ECO:0000313" key="4">
    <source>
        <dbReference type="EMBL" id="EEF89913.1"/>
    </source>
</evidence>